<name>A0AAV6HS98_9ERIC</name>
<evidence type="ECO:0000313" key="2">
    <source>
        <dbReference type="EMBL" id="KAG5516904.1"/>
    </source>
</evidence>
<accession>A0AAV6HS98</accession>
<keyword evidence="3" id="KW-1185">Reference proteome</keyword>
<evidence type="ECO:0008006" key="4">
    <source>
        <dbReference type="Google" id="ProtNLM"/>
    </source>
</evidence>
<evidence type="ECO:0000313" key="3">
    <source>
        <dbReference type="Proteomes" id="UP000823749"/>
    </source>
</evidence>
<proteinExistence type="inferred from homology"/>
<comment type="caution">
    <text evidence="2">The sequence shown here is derived from an EMBL/GenBank/DDBJ whole genome shotgun (WGS) entry which is preliminary data.</text>
</comment>
<dbReference type="EMBL" id="JACTNZ010000013">
    <property type="protein sequence ID" value="KAG5516904.1"/>
    <property type="molecule type" value="Genomic_DNA"/>
</dbReference>
<protein>
    <recommendedName>
        <fullName evidence="4">Pentatricopeptide repeat-containing protein</fullName>
    </recommendedName>
</protein>
<comment type="similarity">
    <text evidence="1">Belongs to the PPR family. P subfamily.</text>
</comment>
<dbReference type="AlphaFoldDB" id="A0AAV6HS98"/>
<sequence>MYSYRVHPASNSAAFTMKLSLSSSLYSRSKSTCQNLLKPFLNSTSTLNSSTIARSDSLYRRISPVGDPRDSVVPVLDQWVQEGRFLDRTQLRLIIKELKVYRRFQHALEVCSLSVCTRKMVDKVWEML</sequence>
<evidence type="ECO:0000256" key="1">
    <source>
        <dbReference type="ARBA" id="ARBA00007626"/>
    </source>
</evidence>
<dbReference type="PANTHER" id="PTHR45717">
    <property type="entry name" value="OS12G0527900 PROTEIN"/>
    <property type="match status" value="1"/>
</dbReference>
<reference evidence="2 3" key="1">
    <citation type="submission" date="2020-08" db="EMBL/GenBank/DDBJ databases">
        <title>Plant Genome Project.</title>
        <authorList>
            <person name="Zhang R.-G."/>
        </authorList>
    </citation>
    <scope>NUCLEOTIDE SEQUENCE [LARGE SCALE GENOMIC DNA]</scope>
    <source>
        <strain evidence="2">WSP0</strain>
        <tissue evidence="2">Leaf</tissue>
    </source>
</reference>
<organism evidence="2 3">
    <name type="scientific">Rhododendron griersonianum</name>
    <dbReference type="NCBI Taxonomy" id="479676"/>
    <lineage>
        <taxon>Eukaryota</taxon>
        <taxon>Viridiplantae</taxon>
        <taxon>Streptophyta</taxon>
        <taxon>Embryophyta</taxon>
        <taxon>Tracheophyta</taxon>
        <taxon>Spermatophyta</taxon>
        <taxon>Magnoliopsida</taxon>
        <taxon>eudicotyledons</taxon>
        <taxon>Gunneridae</taxon>
        <taxon>Pentapetalae</taxon>
        <taxon>asterids</taxon>
        <taxon>Ericales</taxon>
        <taxon>Ericaceae</taxon>
        <taxon>Ericoideae</taxon>
        <taxon>Rhodoreae</taxon>
        <taxon>Rhododendron</taxon>
    </lineage>
</organism>
<gene>
    <name evidence="2" type="ORF">RHGRI_037587</name>
</gene>
<dbReference type="Proteomes" id="UP000823749">
    <property type="component" value="Chromosome 13"/>
</dbReference>
<dbReference type="GO" id="GO:0005739">
    <property type="term" value="C:mitochondrion"/>
    <property type="evidence" value="ECO:0007669"/>
    <property type="project" value="TreeGrafter"/>
</dbReference>
<dbReference type="PANTHER" id="PTHR45717:SF10">
    <property type="entry name" value="OS10G0501000 PROTEIN"/>
    <property type="match status" value="1"/>
</dbReference>